<dbReference type="EMBL" id="HACG01052311">
    <property type="protein sequence ID" value="CEK99182.1"/>
    <property type="molecule type" value="Transcribed_RNA"/>
</dbReference>
<gene>
    <name evidence="2" type="primary">ORF220634</name>
</gene>
<organism evidence="2">
    <name type="scientific">Arion vulgaris</name>
    <dbReference type="NCBI Taxonomy" id="1028688"/>
    <lineage>
        <taxon>Eukaryota</taxon>
        <taxon>Metazoa</taxon>
        <taxon>Spiralia</taxon>
        <taxon>Lophotrochozoa</taxon>
        <taxon>Mollusca</taxon>
        <taxon>Gastropoda</taxon>
        <taxon>Heterobranchia</taxon>
        <taxon>Euthyneura</taxon>
        <taxon>Panpulmonata</taxon>
        <taxon>Eupulmonata</taxon>
        <taxon>Stylommatophora</taxon>
        <taxon>Helicina</taxon>
        <taxon>Arionoidea</taxon>
        <taxon>Arionidae</taxon>
        <taxon>Arion</taxon>
    </lineage>
</organism>
<feature type="region of interest" description="Disordered" evidence="1">
    <location>
        <begin position="1"/>
        <end position="98"/>
    </location>
</feature>
<feature type="compositionally biased region" description="Low complexity" evidence="1">
    <location>
        <begin position="44"/>
        <end position="67"/>
    </location>
</feature>
<name>A0A0B7C1V2_9EUPU</name>
<feature type="compositionally biased region" description="Basic and acidic residues" evidence="1">
    <location>
        <begin position="89"/>
        <end position="98"/>
    </location>
</feature>
<feature type="non-terminal residue" evidence="2">
    <location>
        <position position="1"/>
    </location>
</feature>
<accession>A0A0B7C1V2</accession>
<proteinExistence type="predicted"/>
<dbReference type="AlphaFoldDB" id="A0A0B7C1V2"/>
<evidence type="ECO:0000313" key="2">
    <source>
        <dbReference type="EMBL" id="CEK99182.1"/>
    </source>
</evidence>
<evidence type="ECO:0000256" key="1">
    <source>
        <dbReference type="SAM" id="MobiDB-lite"/>
    </source>
</evidence>
<protein>
    <submittedName>
        <fullName evidence="2">Uncharacterized protein</fullName>
    </submittedName>
</protein>
<reference evidence="2" key="1">
    <citation type="submission" date="2014-12" db="EMBL/GenBank/DDBJ databases">
        <title>Insight into the proteome of Arion vulgaris.</title>
        <authorList>
            <person name="Aradska J."/>
            <person name="Bulat T."/>
            <person name="Smidak R."/>
            <person name="Sarate P."/>
            <person name="Gangsoo J."/>
            <person name="Sialana F."/>
            <person name="Bilban M."/>
            <person name="Lubec G."/>
        </authorList>
    </citation>
    <scope>NUCLEOTIDE SEQUENCE</scope>
    <source>
        <tissue evidence="2">Skin</tissue>
    </source>
</reference>
<sequence length="98" mass="11324">HVGLPETDRSNKPFHETTPPGNKYKSLPHIGSDPYKSRDTNKFSNQDPYNPNSSSPSPHSNHQNSVNYPHKRYNDPYHHNNKNNANKSSLDENRKHHK</sequence>
<feature type="compositionally biased region" description="Basic and acidic residues" evidence="1">
    <location>
        <begin position="1"/>
        <end position="15"/>
    </location>
</feature>
<feature type="non-terminal residue" evidence="2">
    <location>
        <position position="98"/>
    </location>
</feature>